<dbReference type="InterPro" id="IPR011545">
    <property type="entry name" value="DEAD/DEAH_box_helicase_dom"/>
</dbReference>
<dbReference type="GO" id="GO:0016787">
    <property type="term" value="F:hydrolase activity"/>
    <property type="evidence" value="ECO:0007669"/>
    <property type="project" value="UniProtKB-KW"/>
</dbReference>
<keyword evidence="21" id="KW-1185">Reference proteome</keyword>
<dbReference type="AlphaFoldDB" id="A0A9P8SKD4"/>
<dbReference type="GO" id="GO:0003724">
    <property type="term" value="F:RNA helicase activity"/>
    <property type="evidence" value="ECO:0007669"/>
    <property type="project" value="UniProtKB-EC"/>
</dbReference>
<dbReference type="Pfam" id="PF00271">
    <property type="entry name" value="Helicase_C"/>
    <property type="match status" value="1"/>
</dbReference>
<evidence type="ECO:0000256" key="8">
    <source>
        <dbReference type="ARBA" id="ARBA00022917"/>
    </source>
</evidence>
<gene>
    <name evidence="20" type="ORF">HRG_03150</name>
</gene>
<evidence type="ECO:0000259" key="17">
    <source>
        <dbReference type="PROSITE" id="PS51192"/>
    </source>
</evidence>
<proteinExistence type="inferred from homology"/>
<feature type="compositionally biased region" description="Gly residues" evidence="16">
    <location>
        <begin position="92"/>
        <end position="104"/>
    </location>
</feature>
<evidence type="ECO:0000256" key="12">
    <source>
        <dbReference type="ARBA" id="ARBA00025161"/>
    </source>
</evidence>
<feature type="region of interest" description="Disordered" evidence="16">
    <location>
        <begin position="1"/>
        <end position="60"/>
    </location>
</feature>
<dbReference type="SMART" id="SM00487">
    <property type="entry name" value="DEXDc"/>
    <property type="match status" value="1"/>
</dbReference>
<dbReference type="PROSITE" id="PS51194">
    <property type="entry name" value="HELICASE_CTER"/>
    <property type="match status" value="1"/>
</dbReference>
<dbReference type="GO" id="GO:0005524">
    <property type="term" value="F:ATP binding"/>
    <property type="evidence" value="ECO:0007669"/>
    <property type="project" value="UniProtKB-KW"/>
</dbReference>
<evidence type="ECO:0000259" key="18">
    <source>
        <dbReference type="PROSITE" id="PS51194"/>
    </source>
</evidence>
<evidence type="ECO:0000256" key="10">
    <source>
        <dbReference type="ARBA" id="ARBA00024397"/>
    </source>
</evidence>
<dbReference type="Pfam" id="PF00270">
    <property type="entry name" value="DEAD"/>
    <property type="match status" value="1"/>
</dbReference>
<evidence type="ECO:0000256" key="2">
    <source>
        <dbReference type="ARBA" id="ARBA00022540"/>
    </source>
</evidence>
<dbReference type="RefSeq" id="XP_044722647.1">
    <property type="nucleotide sequence ID" value="XM_044861621.1"/>
</dbReference>
<dbReference type="SMART" id="SM00490">
    <property type="entry name" value="HELICc"/>
    <property type="match status" value="1"/>
</dbReference>
<dbReference type="EMBL" id="JAIZPD010000003">
    <property type="protein sequence ID" value="KAH0965134.1"/>
    <property type="molecule type" value="Genomic_DNA"/>
</dbReference>
<dbReference type="SUPFAM" id="SSF52540">
    <property type="entry name" value="P-loop containing nucleoside triphosphate hydrolases"/>
    <property type="match status" value="1"/>
</dbReference>
<dbReference type="CDD" id="cd17967">
    <property type="entry name" value="DEADc_DDX3_DDX4"/>
    <property type="match status" value="1"/>
</dbReference>
<evidence type="ECO:0000256" key="7">
    <source>
        <dbReference type="ARBA" id="ARBA00022884"/>
    </source>
</evidence>
<dbReference type="GO" id="GO:0003723">
    <property type="term" value="F:RNA binding"/>
    <property type="evidence" value="ECO:0007669"/>
    <property type="project" value="UniProtKB-KW"/>
</dbReference>
<keyword evidence="8" id="KW-0648">Protein biosynthesis</keyword>
<dbReference type="GeneID" id="68352279"/>
<dbReference type="OrthoDB" id="196131at2759"/>
<dbReference type="PROSITE" id="PS51192">
    <property type="entry name" value="HELICASE_ATP_BIND_1"/>
    <property type="match status" value="1"/>
</dbReference>
<keyword evidence="7" id="KW-0694">RNA-binding</keyword>
<comment type="catalytic activity">
    <reaction evidence="13">
        <text>ATP + H2O = ADP + phosphate + H(+)</text>
        <dbReference type="Rhea" id="RHEA:13065"/>
        <dbReference type="ChEBI" id="CHEBI:15377"/>
        <dbReference type="ChEBI" id="CHEBI:15378"/>
        <dbReference type="ChEBI" id="CHEBI:30616"/>
        <dbReference type="ChEBI" id="CHEBI:43474"/>
        <dbReference type="ChEBI" id="CHEBI:456216"/>
        <dbReference type="EC" id="3.6.4.13"/>
    </reaction>
</comment>
<protein>
    <recommendedName>
        <fullName evidence="10">ATP-dependent RNA helicase DED1</fullName>
        <ecNumber evidence="1">3.6.4.13</ecNumber>
    </recommendedName>
    <alternativeName>
        <fullName evidence="11">ATP-dependent RNA helicase ded1</fullName>
    </alternativeName>
</protein>
<keyword evidence="5 15" id="KW-0347">Helicase</keyword>
<dbReference type="InterPro" id="IPR014001">
    <property type="entry name" value="Helicase_ATP-bd"/>
</dbReference>
<evidence type="ECO:0000256" key="11">
    <source>
        <dbReference type="ARBA" id="ARBA00024405"/>
    </source>
</evidence>
<dbReference type="GO" id="GO:0003743">
    <property type="term" value="F:translation initiation factor activity"/>
    <property type="evidence" value="ECO:0007669"/>
    <property type="project" value="UniProtKB-KW"/>
</dbReference>
<dbReference type="Proteomes" id="UP000824596">
    <property type="component" value="Unassembled WGS sequence"/>
</dbReference>
<reference evidence="20" key="1">
    <citation type="submission" date="2021-09" db="EMBL/GenBank/DDBJ databases">
        <title>A high-quality genome of the endoparasitic fungus Hirsutella rhossiliensis with a comparison of Hirsutella genomes reveals transposable elements contributing to genome size variation.</title>
        <authorList>
            <person name="Lin R."/>
            <person name="Jiao Y."/>
            <person name="Sun X."/>
            <person name="Ling J."/>
            <person name="Xie B."/>
            <person name="Cheng X."/>
        </authorList>
    </citation>
    <scope>NUCLEOTIDE SEQUENCE</scope>
    <source>
        <strain evidence="20">HR02</strain>
    </source>
</reference>
<dbReference type="PANTHER" id="PTHR47958">
    <property type="entry name" value="ATP-DEPENDENT RNA HELICASE DBP3"/>
    <property type="match status" value="1"/>
</dbReference>
<feature type="domain" description="Helicase C-terminal" evidence="18">
    <location>
        <begin position="395"/>
        <end position="555"/>
    </location>
</feature>
<comment type="similarity">
    <text evidence="9">Belongs to the DEAD box helicase family. DDX3/DED1 subfamily.</text>
</comment>
<evidence type="ECO:0000259" key="19">
    <source>
        <dbReference type="PROSITE" id="PS51195"/>
    </source>
</evidence>
<evidence type="ECO:0000313" key="20">
    <source>
        <dbReference type="EMBL" id="KAH0965134.1"/>
    </source>
</evidence>
<evidence type="ECO:0000256" key="5">
    <source>
        <dbReference type="ARBA" id="ARBA00022806"/>
    </source>
</evidence>
<evidence type="ECO:0000256" key="15">
    <source>
        <dbReference type="RuleBase" id="RU000492"/>
    </source>
</evidence>
<dbReference type="CDD" id="cd18787">
    <property type="entry name" value="SF2_C_DEAD"/>
    <property type="match status" value="1"/>
</dbReference>
<dbReference type="Gene3D" id="3.40.50.300">
    <property type="entry name" value="P-loop containing nucleotide triphosphate hydrolases"/>
    <property type="match status" value="2"/>
</dbReference>
<evidence type="ECO:0000256" key="16">
    <source>
        <dbReference type="SAM" id="MobiDB-lite"/>
    </source>
</evidence>
<evidence type="ECO:0000256" key="4">
    <source>
        <dbReference type="ARBA" id="ARBA00022801"/>
    </source>
</evidence>
<sequence>MADQLNMGALNLGPDGVRRSYIPPHMRNRPGPPAATNGGPNGAPAPAPAPNGAPAVNGLGNSAWANQAAFAAPQGNWPQGNEAPAPPQNNRRGGGGQTARGSGDGQWRDGKHVPGPANARIERELFGATVDDPSKQHTGINFEKYDDIPVEASGQDVPEPVHQFTTPPLDEHLCRNIELAHYKVPTPVQKYSIPIVSGGRDLMACAQTGSGKTGGFLFPILSQAFINGPSAAPGAAAGQFGRQRKAYPTSLILAPTRELVSQIYDESRKFAYRSWVRPCVVYGGADIGSQLRQIERGCDLLVATPGRLVDLIERGRISLCNIKYLVLDEADRMLDMGFEPQIRRIVEGEDMPSVANRQTLMFSATFPRDIQMLARDFLKDYVFLSVGRVGSTSENITQKVEFVEDVDKRSVLLDILHTHAGGLTLIFVETKRMADSLSDFLINQSFPATSIHGDRTQRERERALEFFRNGRCPIMVATAVAARGLDIPNVTHVVNYDLPTDIDDYVHRIGRTGRAGNTGLATAFFNRGNRGVVRELMDLLKEANQEVPAFLEAIARESSFGGGGGRGGRSRGGGGRGGSANRDFRKFGGGGFGGGGGSFGGPPQSAGYGGGGGGFGGPQGGSGYSGGGSGGGYGGGYGGGGGSYGNPGGPSGQSWW</sequence>
<evidence type="ECO:0000256" key="1">
    <source>
        <dbReference type="ARBA" id="ARBA00012552"/>
    </source>
</evidence>
<feature type="short sequence motif" description="Q motif" evidence="14">
    <location>
        <begin position="162"/>
        <end position="190"/>
    </location>
</feature>
<dbReference type="InterPro" id="IPR044763">
    <property type="entry name" value="Ded1/Dbp1_DEADc"/>
</dbReference>
<name>A0A9P8SKD4_9HYPO</name>
<comment type="caution">
    <text evidence="20">The sequence shown here is derived from an EMBL/GenBank/DDBJ whole genome shotgun (WGS) entry which is preliminary data.</text>
</comment>
<dbReference type="InterPro" id="IPR001650">
    <property type="entry name" value="Helicase_C-like"/>
</dbReference>
<dbReference type="InterPro" id="IPR014014">
    <property type="entry name" value="RNA_helicase_DEAD_Q_motif"/>
</dbReference>
<keyword evidence="4 15" id="KW-0378">Hydrolase</keyword>
<keyword evidence="2" id="KW-0396">Initiation factor</keyword>
<dbReference type="PROSITE" id="PS00039">
    <property type="entry name" value="DEAD_ATP_HELICASE"/>
    <property type="match status" value="1"/>
</dbReference>
<dbReference type="PROSITE" id="PS51195">
    <property type="entry name" value="Q_MOTIF"/>
    <property type="match status" value="1"/>
</dbReference>
<dbReference type="FunFam" id="3.40.50.300:FF:000008">
    <property type="entry name" value="ATP-dependent RNA helicase RhlB"/>
    <property type="match status" value="1"/>
</dbReference>
<dbReference type="EC" id="3.6.4.13" evidence="1"/>
<evidence type="ECO:0000256" key="6">
    <source>
        <dbReference type="ARBA" id="ARBA00022840"/>
    </source>
</evidence>
<feature type="region of interest" description="Disordered" evidence="16">
    <location>
        <begin position="558"/>
        <end position="656"/>
    </location>
</feature>
<feature type="compositionally biased region" description="Gly residues" evidence="16">
    <location>
        <begin position="560"/>
        <end position="578"/>
    </location>
</feature>
<dbReference type="FunFam" id="3.40.50.300:FF:000160">
    <property type="entry name" value="ATP-dependent RNA helicase DDX3X"/>
    <property type="match status" value="1"/>
</dbReference>
<organism evidence="20 21">
    <name type="scientific">Hirsutella rhossiliensis</name>
    <dbReference type="NCBI Taxonomy" id="111463"/>
    <lineage>
        <taxon>Eukaryota</taxon>
        <taxon>Fungi</taxon>
        <taxon>Dikarya</taxon>
        <taxon>Ascomycota</taxon>
        <taxon>Pezizomycotina</taxon>
        <taxon>Sordariomycetes</taxon>
        <taxon>Hypocreomycetidae</taxon>
        <taxon>Hypocreales</taxon>
        <taxon>Ophiocordycipitaceae</taxon>
        <taxon>Hirsutella</taxon>
    </lineage>
</organism>
<keyword evidence="6 15" id="KW-0067">ATP-binding</keyword>
<dbReference type="InterPro" id="IPR027417">
    <property type="entry name" value="P-loop_NTPase"/>
</dbReference>
<comment type="function">
    <text evidence="12">ATP-binding RNA helicase involved in translation initiation. Remodels RNA in response to ADP and ATP concentrations by facilitating disruption, but also formation of RNA duplexes.</text>
</comment>
<evidence type="ECO:0000256" key="13">
    <source>
        <dbReference type="ARBA" id="ARBA00047984"/>
    </source>
</evidence>
<feature type="domain" description="DEAD-box RNA helicase Q" evidence="19">
    <location>
        <begin position="162"/>
        <end position="190"/>
    </location>
</feature>
<keyword evidence="3 15" id="KW-0547">Nucleotide-binding</keyword>
<dbReference type="InterPro" id="IPR000629">
    <property type="entry name" value="RNA-helicase_DEAD-box_CS"/>
</dbReference>
<feature type="region of interest" description="Disordered" evidence="16">
    <location>
        <begin position="73"/>
        <end position="116"/>
    </location>
</feature>
<feature type="compositionally biased region" description="Gly residues" evidence="16">
    <location>
        <begin position="587"/>
        <end position="600"/>
    </location>
</feature>
<evidence type="ECO:0000256" key="3">
    <source>
        <dbReference type="ARBA" id="ARBA00022741"/>
    </source>
</evidence>
<accession>A0A9P8SKD4</accession>
<evidence type="ECO:0000313" key="21">
    <source>
        <dbReference type="Proteomes" id="UP000824596"/>
    </source>
</evidence>
<evidence type="ECO:0000256" key="9">
    <source>
        <dbReference type="ARBA" id="ARBA00024358"/>
    </source>
</evidence>
<evidence type="ECO:0000256" key="14">
    <source>
        <dbReference type="PROSITE-ProRule" id="PRU00552"/>
    </source>
</evidence>
<feature type="compositionally biased region" description="Gly residues" evidence="16">
    <location>
        <begin position="607"/>
        <end position="656"/>
    </location>
</feature>
<feature type="domain" description="Helicase ATP-binding" evidence="17">
    <location>
        <begin position="193"/>
        <end position="384"/>
    </location>
</feature>